<comment type="caution">
    <text evidence="2">The sequence shown here is derived from an EMBL/GenBank/DDBJ whole genome shotgun (WGS) entry which is preliminary data.</text>
</comment>
<proteinExistence type="predicted"/>
<accession>A0A1Q9ET53</accession>
<protein>
    <submittedName>
        <fullName evidence="2">Uncharacterized protein</fullName>
    </submittedName>
</protein>
<evidence type="ECO:0000313" key="3">
    <source>
        <dbReference type="Proteomes" id="UP000186817"/>
    </source>
</evidence>
<feature type="transmembrane region" description="Helical" evidence="1">
    <location>
        <begin position="472"/>
        <end position="500"/>
    </location>
</feature>
<feature type="transmembrane region" description="Helical" evidence="1">
    <location>
        <begin position="433"/>
        <end position="452"/>
    </location>
</feature>
<dbReference type="EMBL" id="LSRX01000075">
    <property type="protein sequence ID" value="OLQ10602.1"/>
    <property type="molecule type" value="Genomic_DNA"/>
</dbReference>
<evidence type="ECO:0000313" key="2">
    <source>
        <dbReference type="EMBL" id="OLQ10602.1"/>
    </source>
</evidence>
<organism evidence="2 3">
    <name type="scientific">Symbiodinium microadriaticum</name>
    <name type="common">Dinoflagellate</name>
    <name type="synonym">Zooxanthella microadriatica</name>
    <dbReference type="NCBI Taxonomy" id="2951"/>
    <lineage>
        <taxon>Eukaryota</taxon>
        <taxon>Sar</taxon>
        <taxon>Alveolata</taxon>
        <taxon>Dinophyceae</taxon>
        <taxon>Suessiales</taxon>
        <taxon>Symbiodiniaceae</taxon>
        <taxon>Symbiodinium</taxon>
    </lineage>
</organism>
<dbReference type="OrthoDB" id="426121at2759"/>
<sequence>MLRCGRCSVKYDNGMLPYSPLYTGPRHKPRDARMVLDAAYCFNIGVPCDAAQHLAGMSHKVAESLYENFKTVTAVAEYVICKQSCFEDEDVESDLFSTKKRKREVDDKVVHEGRFLVMASRDSEAGRKRPVLVPLRDRAVKAGGRPPPDSLKDIREPLKEKLRGGCIHITDGARANVPEASLESQEQPLLSCNHSAKQFSRFAKLPLATLTQRLRQRLAAKSSSSKNSARFRVSTNMIEGYIGSLKKAVRRLNSGCMPSTKQQCRAVLSAAYFRRAPGLESLGKAFQLFYEVVLDKDDPQLVWKQAEEWLQQCTELEDACVAQTACPVPSEVRQKLDEEMSYLQDLDVLETVTDITTSILERRWWWAEHVRSGVPPPLQQAGTMSFRLQVALEFDPATWKQSGEAMLSEMKLVLAHIEQSKIVYSAGARNAEIFERMTLLLMRVMTMMIPLMTKLVKTHMVEEEGEQEEVLLVVVVVVVVGVGVVVVVVVVVVVAAAVVASVM</sequence>
<dbReference type="Proteomes" id="UP000186817">
    <property type="component" value="Unassembled WGS sequence"/>
</dbReference>
<name>A0A1Q9ET53_SYMMI</name>
<gene>
    <name evidence="2" type="ORF">AK812_SmicGene5676</name>
</gene>
<evidence type="ECO:0000256" key="1">
    <source>
        <dbReference type="SAM" id="Phobius"/>
    </source>
</evidence>
<keyword evidence="3" id="KW-1185">Reference proteome</keyword>
<keyword evidence="1" id="KW-1133">Transmembrane helix</keyword>
<keyword evidence="1" id="KW-0812">Transmembrane</keyword>
<keyword evidence="1" id="KW-0472">Membrane</keyword>
<dbReference type="AlphaFoldDB" id="A0A1Q9ET53"/>
<reference evidence="2 3" key="1">
    <citation type="submission" date="2016-02" db="EMBL/GenBank/DDBJ databases">
        <title>Genome analysis of coral dinoflagellate symbionts highlights evolutionary adaptations to a symbiotic lifestyle.</title>
        <authorList>
            <person name="Aranda M."/>
            <person name="Li Y."/>
            <person name="Liew Y.J."/>
            <person name="Baumgarten S."/>
            <person name="Simakov O."/>
            <person name="Wilson M."/>
            <person name="Piel J."/>
            <person name="Ashoor H."/>
            <person name="Bougouffa S."/>
            <person name="Bajic V.B."/>
            <person name="Ryu T."/>
            <person name="Ravasi T."/>
            <person name="Bayer T."/>
            <person name="Micklem G."/>
            <person name="Kim H."/>
            <person name="Bhak J."/>
            <person name="Lajeunesse T.C."/>
            <person name="Voolstra C.R."/>
        </authorList>
    </citation>
    <scope>NUCLEOTIDE SEQUENCE [LARGE SCALE GENOMIC DNA]</scope>
    <source>
        <strain evidence="2 3">CCMP2467</strain>
    </source>
</reference>